<dbReference type="InterPro" id="IPR036390">
    <property type="entry name" value="WH_DNA-bd_sf"/>
</dbReference>
<organism evidence="10 11">
    <name type="scientific">Anopheles albimanus</name>
    <name type="common">New world malaria mosquito</name>
    <dbReference type="NCBI Taxonomy" id="7167"/>
    <lineage>
        <taxon>Eukaryota</taxon>
        <taxon>Metazoa</taxon>
        <taxon>Ecdysozoa</taxon>
        <taxon>Arthropoda</taxon>
        <taxon>Hexapoda</taxon>
        <taxon>Insecta</taxon>
        <taxon>Pterygota</taxon>
        <taxon>Neoptera</taxon>
        <taxon>Endopterygota</taxon>
        <taxon>Diptera</taxon>
        <taxon>Nematocera</taxon>
        <taxon>Culicoidea</taxon>
        <taxon>Culicidae</taxon>
        <taxon>Anophelinae</taxon>
        <taxon>Anopheles</taxon>
    </lineage>
</organism>
<dbReference type="Pfam" id="PF10259">
    <property type="entry name" value="Rogdi_lz"/>
    <property type="match status" value="1"/>
</dbReference>
<keyword evidence="11" id="KW-1185">Reference proteome</keyword>
<dbReference type="FunFam" id="1.10.10.10:FF:000030">
    <property type="entry name" value="Forkhead box protein K2"/>
    <property type="match status" value="1"/>
</dbReference>
<dbReference type="InterPro" id="IPR008984">
    <property type="entry name" value="SMAD_FHA_dom_sf"/>
</dbReference>
<dbReference type="VEuPathDB" id="VectorBase:AALB017495"/>
<dbReference type="GO" id="GO:0045893">
    <property type="term" value="P:positive regulation of DNA-templated transcription"/>
    <property type="evidence" value="ECO:0007669"/>
    <property type="project" value="UniProtKB-ARBA"/>
</dbReference>
<keyword evidence="4" id="KW-0805">Transcription regulation</keyword>
<dbReference type="InterPro" id="IPR001766">
    <property type="entry name" value="Fork_head_dom"/>
</dbReference>
<dbReference type="STRING" id="7167.A0A182FD19"/>
<feature type="DNA-binding region" description="Fork-head" evidence="8">
    <location>
        <begin position="271"/>
        <end position="367"/>
    </location>
</feature>
<dbReference type="GO" id="GO:0005634">
    <property type="term" value="C:nucleus"/>
    <property type="evidence" value="ECO:0007669"/>
    <property type="project" value="UniProtKB-SubCell"/>
</dbReference>
<dbReference type="InterPro" id="IPR028241">
    <property type="entry name" value="RAVE2/Rogdi"/>
</dbReference>
<proteinExistence type="inferred from homology"/>
<dbReference type="PANTHER" id="PTHR13618">
    <property type="entry name" value="LEUCINE ZIPPER CONTAINING TRANSCRIPTION FACTOR LZF1"/>
    <property type="match status" value="1"/>
</dbReference>
<dbReference type="Proteomes" id="UP000069272">
    <property type="component" value="Chromosome 3L"/>
</dbReference>
<dbReference type="Gene3D" id="2.60.200.20">
    <property type="match status" value="1"/>
</dbReference>
<feature type="compositionally biased region" description="Low complexity" evidence="9">
    <location>
        <begin position="531"/>
        <end position="570"/>
    </location>
</feature>
<feature type="region of interest" description="Disordered" evidence="9">
    <location>
        <begin position="229"/>
        <end position="273"/>
    </location>
</feature>
<keyword evidence="5 8" id="KW-0238">DNA-binding</keyword>
<dbReference type="SMART" id="SM00339">
    <property type="entry name" value="FH"/>
    <property type="match status" value="1"/>
</dbReference>
<evidence type="ECO:0000256" key="3">
    <source>
        <dbReference type="ARBA" id="ARBA00022473"/>
    </source>
</evidence>
<evidence type="ECO:0000256" key="7">
    <source>
        <dbReference type="ARBA" id="ARBA00023242"/>
    </source>
</evidence>
<dbReference type="PROSITE" id="PS00658">
    <property type="entry name" value="FORK_HEAD_2"/>
    <property type="match status" value="1"/>
</dbReference>
<feature type="compositionally biased region" description="Basic residues" evidence="9">
    <location>
        <begin position="469"/>
        <end position="479"/>
    </location>
</feature>
<evidence type="ECO:0000256" key="9">
    <source>
        <dbReference type="SAM" id="MobiDB-lite"/>
    </source>
</evidence>
<feature type="compositionally biased region" description="Low complexity" evidence="9">
    <location>
        <begin position="490"/>
        <end position="500"/>
    </location>
</feature>
<sequence length="850" mass="93809">MAEMAHNGALDDDVKASERTGDRGSGRSKPAGSSAVNGRDPPGNDSAPTRLTSNFIARLIGPEQTLLIGEDMVVVGRNSSTSRVDFHVADSSFVSRKHYIIKRGEGNDFTLLCLSKNGLFLDNKHIPQSIQPYQLPPYCTIRFPSTKMELKFENMIGKTLDLGDALMPPGALGTLNLGKGNTVPVSSSSGSKNMANTATASSSRVKPQPYSMQVAVPAAGAEAGWDAREDSGRFMDSGYQSPTIATSANNSRSVSPRQGISPATQNPEEEKPPYSYSQLIVQAIGSSPDKELTLSGIYAAIMKSYPYFRNTSNKGWQNSIRHNLSLNPYFIKAPRRQEDSGKGCLWRLDYSVEAKLIDQSFRKRRQRWSGSRSKVNSAPTSPNRVIQQDSAENETARALAGIITESPDRQDCVEISQDEFHGYPQEQESHHYDQYGAEETIVVTYASDIDESEGKRMKISGSNWFNKPQSRRKSGKKGKVTFSDQQDSEGSSSTGSTVTPVPSPNPSTQRLRYLDHIFGSAKLPPSGDHTSAAAAAANSSPSRSIANQFDRSSSFRHSSSSSGHAASSSGPYNRRPPVQRKVGQRMADCEKEEASNLQVEFEWVLHEEVHSVLKQLHAILVECAHRFPVPLYGNEGKKQDKFVLTAAPEQLKCVVTLTGDSITHADINFKVQRQQQQIQRTSITQDYPWKIQQVQDAANHLQQAINHIDNVDSAYHFKTSDEVLHILGNILGALQRGRTSLVVPRKKPIDELMKSRNMKALSPNLPEDLAISFYIQSHKLIFVAYQLTNFQGTMKFDSCQAECSVPWLNEVLVLFTVALQLCQQLKDKISVFSQYKDFTVGSRSPSALSY</sequence>
<evidence type="ECO:0000313" key="11">
    <source>
        <dbReference type="Proteomes" id="UP000069272"/>
    </source>
</evidence>
<comment type="subcellular location">
    <subcellularLocation>
        <location evidence="1 8">Nucleus</location>
    </subcellularLocation>
</comment>
<dbReference type="Pfam" id="PF00250">
    <property type="entry name" value="Forkhead"/>
    <property type="match status" value="1"/>
</dbReference>
<evidence type="ECO:0000256" key="4">
    <source>
        <dbReference type="ARBA" id="ARBA00023015"/>
    </source>
</evidence>
<evidence type="ECO:0000256" key="1">
    <source>
        <dbReference type="ARBA" id="ARBA00004123"/>
    </source>
</evidence>
<dbReference type="GO" id="GO:0043565">
    <property type="term" value="F:sequence-specific DNA binding"/>
    <property type="evidence" value="ECO:0007669"/>
    <property type="project" value="InterPro"/>
</dbReference>
<dbReference type="PRINTS" id="PR00053">
    <property type="entry name" value="FORKHEAD"/>
</dbReference>
<feature type="compositionally biased region" description="Polar residues" evidence="9">
    <location>
        <begin position="183"/>
        <end position="205"/>
    </location>
</feature>
<dbReference type="SMART" id="SM00240">
    <property type="entry name" value="FHA"/>
    <property type="match status" value="1"/>
</dbReference>
<reference evidence="10" key="2">
    <citation type="submission" date="2022-08" db="UniProtKB">
        <authorList>
            <consortium name="EnsemblMetazoa"/>
        </authorList>
    </citation>
    <scope>IDENTIFICATION</scope>
    <source>
        <strain evidence="10">STECLA/ALBI9_A</strain>
    </source>
</reference>
<dbReference type="VEuPathDB" id="VectorBase:AALB20_028856"/>
<dbReference type="Pfam" id="PF00498">
    <property type="entry name" value="FHA"/>
    <property type="match status" value="1"/>
</dbReference>
<comment type="similarity">
    <text evidence="2">Belongs to the rogdi family.</text>
</comment>
<dbReference type="InterPro" id="IPR000253">
    <property type="entry name" value="FHA_dom"/>
</dbReference>
<dbReference type="GO" id="GO:0003700">
    <property type="term" value="F:DNA-binding transcription factor activity"/>
    <property type="evidence" value="ECO:0007669"/>
    <property type="project" value="InterPro"/>
</dbReference>
<keyword evidence="7 8" id="KW-0539">Nucleus</keyword>
<dbReference type="InterPro" id="IPR030456">
    <property type="entry name" value="TF_fork_head_CS_2"/>
</dbReference>
<dbReference type="EnsemblMetazoa" id="AALB004405-RA">
    <property type="protein sequence ID" value="AALB004405-PA"/>
    <property type="gene ID" value="AALB004405"/>
</dbReference>
<dbReference type="PANTHER" id="PTHR13618:SF1">
    <property type="entry name" value="PROTEIN ROGDI HOMOLOG"/>
    <property type="match status" value="1"/>
</dbReference>
<dbReference type="SUPFAM" id="SSF46785">
    <property type="entry name" value="Winged helix' DNA-binding domain"/>
    <property type="match status" value="1"/>
</dbReference>
<dbReference type="GO" id="GO:0006357">
    <property type="term" value="P:regulation of transcription by RNA polymerase II"/>
    <property type="evidence" value="ECO:0007669"/>
    <property type="project" value="UniProtKB-ARBA"/>
</dbReference>
<evidence type="ECO:0000256" key="2">
    <source>
        <dbReference type="ARBA" id="ARBA00005535"/>
    </source>
</evidence>
<dbReference type="PROSITE" id="PS00657">
    <property type="entry name" value="FORK_HEAD_1"/>
    <property type="match status" value="1"/>
</dbReference>
<dbReference type="PROSITE" id="PS50006">
    <property type="entry name" value="FHA_DOMAIN"/>
    <property type="match status" value="1"/>
</dbReference>
<feature type="compositionally biased region" description="Basic and acidic residues" evidence="9">
    <location>
        <begin position="12"/>
        <end position="25"/>
    </location>
</feature>
<feature type="compositionally biased region" description="Polar residues" evidence="9">
    <location>
        <begin position="238"/>
        <end position="266"/>
    </location>
</feature>
<dbReference type="VEuPathDB" id="VectorBase:AALB20_026456"/>
<feature type="region of interest" description="Disordered" evidence="9">
    <location>
        <begin position="182"/>
        <end position="209"/>
    </location>
</feature>
<feature type="region of interest" description="Disordered" evidence="9">
    <location>
        <begin position="1"/>
        <end position="50"/>
    </location>
</feature>
<dbReference type="GO" id="GO:0043291">
    <property type="term" value="C:RAVE complex"/>
    <property type="evidence" value="ECO:0007669"/>
    <property type="project" value="TreeGrafter"/>
</dbReference>
<dbReference type="VEuPathDB" id="VectorBase:AALB017494"/>
<evidence type="ECO:0000256" key="5">
    <source>
        <dbReference type="ARBA" id="ARBA00023125"/>
    </source>
</evidence>
<dbReference type="CDD" id="cd20026">
    <property type="entry name" value="FH_FOXK"/>
    <property type="match status" value="1"/>
</dbReference>
<dbReference type="PROSITE" id="PS50039">
    <property type="entry name" value="FORK_HEAD_3"/>
    <property type="match status" value="1"/>
</dbReference>
<dbReference type="SUPFAM" id="SSF49879">
    <property type="entry name" value="SMAD/FHA domain"/>
    <property type="match status" value="1"/>
</dbReference>
<evidence type="ECO:0000256" key="6">
    <source>
        <dbReference type="ARBA" id="ARBA00023163"/>
    </source>
</evidence>
<dbReference type="InterPro" id="IPR036388">
    <property type="entry name" value="WH-like_DNA-bd_sf"/>
</dbReference>
<feature type="region of interest" description="Disordered" evidence="9">
    <location>
        <begin position="368"/>
        <end position="390"/>
    </location>
</feature>
<reference evidence="10 11" key="1">
    <citation type="journal article" date="2017" name="G3 (Bethesda)">
        <title>The Physical Genome Mapping of Anopheles albimanus Corrected Scaffold Misassemblies and Identified Interarm Rearrangements in Genus Anopheles.</title>
        <authorList>
            <person name="Artemov G.N."/>
            <person name="Peery A.N."/>
            <person name="Jiang X."/>
            <person name="Tu Z."/>
            <person name="Stegniy V.N."/>
            <person name="Sharakhova M.V."/>
            <person name="Sharakhov I.V."/>
        </authorList>
    </citation>
    <scope>NUCLEOTIDE SEQUENCE [LARGE SCALE GENOMIC DNA]</scope>
    <source>
        <strain evidence="10 11">ALBI9_A</strain>
    </source>
</reference>
<dbReference type="InterPro" id="IPR018122">
    <property type="entry name" value="TF_fork_head_CS_1"/>
</dbReference>
<accession>A0A182FD19</accession>
<dbReference type="Gene3D" id="1.10.10.10">
    <property type="entry name" value="Winged helix-like DNA-binding domain superfamily/Winged helix DNA-binding domain"/>
    <property type="match status" value="1"/>
</dbReference>
<evidence type="ECO:0000313" key="10">
    <source>
        <dbReference type="EnsemblMetazoa" id="AALB004405-PA"/>
    </source>
</evidence>
<feature type="region of interest" description="Disordered" evidence="9">
    <location>
        <begin position="459"/>
        <end position="586"/>
    </location>
</feature>
<keyword evidence="3" id="KW-0217">Developmental protein</keyword>
<name>A0A182FD19_ANOAL</name>
<protein>
    <submittedName>
        <fullName evidence="10">Uncharacterized protein</fullName>
    </submittedName>
</protein>
<evidence type="ECO:0000256" key="8">
    <source>
        <dbReference type="PROSITE-ProRule" id="PRU00089"/>
    </source>
</evidence>
<dbReference type="AlphaFoldDB" id="A0A182FD19"/>
<keyword evidence="6" id="KW-0804">Transcription</keyword>